<sequence length="94" mass="10556">MDTLLAHADGHWPGPWILLIPFFWAAVILLVVLILRRTVRRRGYGPGGWHHGGGPLATLGDRYARGEIDEDEYRAKRAVLTERTDRTDRPGGAK</sequence>
<dbReference type="EMBL" id="BAAALD010000038">
    <property type="protein sequence ID" value="GAA1092738.1"/>
    <property type="molecule type" value="Genomic_DNA"/>
</dbReference>
<feature type="domain" description="SHOCT" evidence="2">
    <location>
        <begin position="55"/>
        <end position="80"/>
    </location>
</feature>
<keyword evidence="1" id="KW-1133">Transmembrane helix</keyword>
<accession>A0ABN1TP98</accession>
<gene>
    <name evidence="3" type="ORF">GCM10009663_40590</name>
</gene>
<feature type="transmembrane region" description="Helical" evidence="1">
    <location>
        <begin position="16"/>
        <end position="35"/>
    </location>
</feature>
<name>A0ABN1TP98_9ACTN</name>
<keyword evidence="1" id="KW-0812">Transmembrane</keyword>
<evidence type="ECO:0000256" key="1">
    <source>
        <dbReference type="SAM" id="Phobius"/>
    </source>
</evidence>
<proteinExistence type="predicted"/>
<keyword evidence="1" id="KW-0472">Membrane</keyword>
<evidence type="ECO:0000313" key="3">
    <source>
        <dbReference type="EMBL" id="GAA1092738.1"/>
    </source>
</evidence>
<evidence type="ECO:0000259" key="2">
    <source>
        <dbReference type="Pfam" id="PF09851"/>
    </source>
</evidence>
<protein>
    <submittedName>
        <fullName evidence="3">SHOCT domain-containing protein</fullName>
    </submittedName>
</protein>
<organism evidence="3 4">
    <name type="scientific">Kitasatospora arboriphila</name>
    <dbReference type="NCBI Taxonomy" id="258052"/>
    <lineage>
        <taxon>Bacteria</taxon>
        <taxon>Bacillati</taxon>
        <taxon>Actinomycetota</taxon>
        <taxon>Actinomycetes</taxon>
        <taxon>Kitasatosporales</taxon>
        <taxon>Streptomycetaceae</taxon>
        <taxon>Kitasatospora</taxon>
    </lineage>
</organism>
<keyword evidence="4" id="KW-1185">Reference proteome</keyword>
<dbReference type="Proteomes" id="UP001499987">
    <property type="component" value="Unassembled WGS sequence"/>
</dbReference>
<comment type="caution">
    <text evidence="3">The sequence shown here is derived from an EMBL/GenBank/DDBJ whole genome shotgun (WGS) entry which is preliminary data.</text>
</comment>
<dbReference type="InterPro" id="IPR018649">
    <property type="entry name" value="SHOCT"/>
</dbReference>
<dbReference type="Pfam" id="PF09851">
    <property type="entry name" value="SHOCT"/>
    <property type="match status" value="1"/>
</dbReference>
<evidence type="ECO:0000313" key="4">
    <source>
        <dbReference type="Proteomes" id="UP001499987"/>
    </source>
</evidence>
<reference evidence="3 4" key="1">
    <citation type="journal article" date="2019" name="Int. J. Syst. Evol. Microbiol.">
        <title>The Global Catalogue of Microorganisms (GCM) 10K type strain sequencing project: providing services to taxonomists for standard genome sequencing and annotation.</title>
        <authorList>
            <consortium name="The Broad Institute Genomics Platform"/>
            <consortium name="The Broad Institute Genome Sequencing Center for Infectious Disease"/>
            <person name="Wu L."/>
            <person name="Ma J."/>
        </authorList>
    </citation>
    <scope>NUCLEOTIDE SEQUENCE [LARGE SCALE GENOMIC DNA]</scope>
    <source>
        <strain evidence="3 4">JCM 13002</strain>
    </source>
</reference>